<dbReference type="Proteomes" id="UP000735874">
    <property type="component" value="Unassembled WGS sequence"/>
</dbReference>
<protein>
    <submittedName>
        <fullName evidence="1">Uncharacterized protein</fullName>
    </submittedName>
</protein>
<dbReference type="EMBL" id="RCMG01004888">
    <property type="protein sequence ID" value="KAG2792916.1"/>
    <property type="molecule type" value="Genomic_DNA"/>
</dbReference>
<evidence type="ECO:0000313" key="3">
    <source>
        <dbReference type="Proteomes" id="UP000735874"/>
    </source>
</evidence>
<evidence type="ECO:0000313" key="1">
    <source>
        <dbReference type="EMBL" id="KAG2792916.1"/>
    </source>
</evidence>
<name>A0A8T0Y1H9_9STRA</name>
<reference evidence="1" key="1">
    <citation type="submission" date="2018-10" db="EMBL/GenBank/DDBJ databases">
        <title>Effector identification in a new, highly contiguous assembly of the strawberry crown rot pathogen Phytophthora cactorum.</title>
        <authorList>
            <person name="Armitage A.D."/>
            <person name="Nellist C.F."/>
            <person name="Bates H."/>
            <person name="Vickerstaff R.J."/>
            <person name="Harrison R.J."/>
        </authorList>
    </citation>
    <scope>NUCLEOTIDE SEQUENCE</scope>
    <source>
        <strain evidence="1">15-7</strain>
        <strain evidence="2">4040</strain>
    </source>
</reference>
<sequence length="42" mass="4843">MTPQRASLLPVNFEMIVFLLANRKFWDANTLMSLVVDDTDDN</sequence>
<proteinExistence type="predicted"/>
<comment type="caution">
    <text evidence="1">The sequence shown here is derived from an EMBL/GenBank/DDBJ whole genome shotgun (WGS) entry which is preliminary data.</text>
</comment>
<evidence type="ECO:0000313" key="2">
    <source>
        <dbReference type="EMBL" id="KAG2870752.1"/>
    </source>
</evidence>
<accession>A0A8T0Y1H9</accession>
<organism evidence="1 3">
    <name type="scientific">Phytophthora cactorum</name>
    <dbReference type="NCBI Taxonomy" id="29920"/>
    <lineage>
        <taxon>Eukaryota</taxon>
        <taxon>Sar</taxon>
        <taxon>Stramenopiles</taxon>
        <taxon>Oomycota</taxon>
        <taxon>Peronosporomycetes</taxon>
        <taxon>Peronosporales</taxon>
        <taxon>Peronosporaceae</taxon>
        <taxon>Phytophthora</taxon>
    </lineage>
</organism>
<dbReference type="AlphaFoldDB" id="A0A8T0Y1H9"/>
<gene>
    <name evidence="1" type="ORF">PC113_g25608</name>
    <name evidence="2" type="ORF">PC117_g28429</name>
</gene>
<dbReference type="EMBL" id="RCMK01004775">
    <property type="protein sequence ID" value="KAG2870752.1"/>
    <property type="molecule type" value="Genomic_DNA"/>
</dbReference>
<dbReference type="Proteomes" id="UP000736787">
    <property type="component" value="Unassembled WGS sequence"/>
</dbReference>